<keyword evidence="1" id="KW-0812">Transmembrane</keyword>
<protein>
    <submittedName>
        <fullName evidence="2">Uncharacterized protein</fullName>
    </submittedName>
</protein>
<organism evidence="2 3">
    <name type="scientific">Mesomycoplasma lagogenitalium</name>
    <dbReference type="NCBI Taxonomy" id="171286"/>
    <lineage>
        <taxon>Bacteria</taxon>
        <taxon>Bacillati</taxon>
        <taxon>Mycoplasmatota</taxon>
        <taxon>Mycoplasmoidales</taxon>
        <taxon>Metamycoplasmataceae</taxon>
        <taxon>Mesomycoplasma</taxon>
    </lineage>
</organism>
<feature type="transmembrane region" description="Helical" evidence="1">
    <location>
        <begin position="58"/>
        <end position="83"/>
    </location>
</feature>
<dbReference type="Proteomes" id="UP001179842">
    <property type="component" value="Chromosome"/>
</dbReference>
<keyword evidence="1" id="KW-1133">Transmembrane helix</keyword>
<dbReference type="RefSeq" id="WP_280102229.1">
    <property type="nucleotide sequence ID" value="NZ_CP122979.1"/>
</dbReference>
<sequence length="105" mass="12264">MKKALNIINIVFKIGFSILLLLQAFIITYLFIWWNSTSTSDSQILIESKEIALEISKIYLTLFIIVWISVILILISLILEIILGIKKWKINFIDLFFNSKRETNV</sequence>
<reference evidence="2" key="1">
    <citation type="submission" date="2023-04" db="EMBL/GenBank/DDBJ databases">
        <title>Completed genome of Mycoplasma lagogenitalium type strain 12MS.</title>
        <authorList>
            <person name="Spergser J."/>
        </authorList>
    </citation>
    <scope>NUCLEOTIDE SEQUENCE</scope>
    <source>
        <strain evidence="2">12MS</strain>
    </source>
</reference>
<keyword evidence="1" id="KW-0472">Membrane</keyword>
<keyword evidence="3" id="KW-1185">Reference proteome</keyword>
<evidence type="ECO:0000256" key="1">
    <source>
        <dbReference type="SAM" id="Phobius"/>
    </source>
</evidence>
<name>A0ABY8LXC8_9BACT</name>
<evidence type="ECO:0000313" key="2">
    <source>
        <dbReference type="EMBL" id="WGI36926.1"/>
    </source>
</evidence>
<evidence type="ECO:0000313" key="3">
    <source>
        <dbReference type="Proteomes" id="UP001179842"/>
    </source>
</evidence>
<accession>A0ABY8LXC8</accession>
<gene>
    <name evidence="2" type="ORF">QEG99_01430</name>
</gene>
<dbReference type="EMBL" id="CP122979">
    <property type="protein sequence ID" value="WGI36926.1"/>
    <property type="molecule type" value="Genomic_DNA"/>
</dbReference>
<feature type="transmembrane region" description="Helical" evidence="1">
    <location>
        <begin position="12"/>
        <end position="34"/>
    </location>
</feature>
<proteinExistence type="predicted"/>